<evidence type="ECO:0000256" key="1">
    <source>
        <dbReference type="ARBA" id="ARBA00007913"/>
    </source>
</evidence>
<dbReference type="GO" id="GO:0043139">
    <property type="term" value="F:5'-3' DNA helicase activity"/>
    <property type="evidence" value="ECO:0007669"/>
    <property type="project" value="TreeGrafter"/>
</dbReference>
<feature type="domain" description="DNA2/NAM7 helicase helicase" evidence="7">
    <location>
        <begin position="657"/>
        <end position="752"/>
    </location>
</feature>
<evidence type="ECO:0000259" key="8">
    <source>
        <dbReference type="Pfam" id="PF13087"/>
    </source>
</evidence>
<gene>
    <name evidence="10" type="ORF">QIE55_31230</name>
</gene>
<dbReference type="Pfam" id="PF18741">
    <property type="entry name" value="MTES_1575"/>
    <property type="match status" value="1"/>
</dbReference>
<feature type="domain" description="Restriction endonuclease type II-like" evidence="9">
    <location>
        <begin position="1604"/>
        <end position="1699"/>
    </location>
</feature>
<keyword evidence="3" id="KW-0378">Hydrolase</keyword>
<evidence type="ECO:0000256" key="5">
    <source>
        <dbReference type="ARBA" id="ARBA00022840"/>
    </source>
</evidence>
<evidence type="ECO:0000259" key="7">
    <source>
        <dbReference type="Pfam" id="PF13086"/>
    </source>
</evidence>
<evidence type="ECO:0000256" key="4">
    <source>
        <dbReference type="ARBA" id="ARBA00022806"/>
    </source>
</evidence>
<accession>A0AAX3ZZS5</accession>
<organism evidence="10 11">
    <name type="scientific">Rhodococcus erythropolis</name>
    <name type="common">Arthrobacter picolinophilus</name>
    <dbReference type="NCBI Taxonomy" id="1833"/>
    <lineage>
        <taxon>Bacteria</taxon>
        <taxon>Bacillati</taxon>
        <taxon>Actinomycetota</taxon>
        <taxon>Actinomycetes</taxon>
        <taxon>Mycobacteriales</taxon>
        <taxon>Nocardiaceae</taxon>
        <taxon>Rhodococcus</taxon>
        <taxon>Rhodococcus erythropolis group</taxon>
    </lineage>
</organism>
<evidence type="ECO:0000256" key="6">
    <source>
        <dbReference type="SAM" id="MobiDB-lite"/>
    </source>
</evidence>
<reference evidence="10" key="1">
    <citation type="submission" date="2023-08" db="EMBL/GenBank/DDBJ databases">
        <title>Isolation and Characterization of Rhodococcus erythropolis MGMM8.</title>
        <authorList>
            <person name="Diabankana R.G.C."/>
            <person name="Afordoanyi D.M."/>
            <person name="Validov S.Z."/>
        </authorList>
    </citation>
    <scope>NUCLEOTIDE SEQUENCE</scope>
    <source>
        <strain evidence="10">MGMM8</strain>
    </source>
</reference>
<dbReference type="SUPFAM" id="SSF52540">
    <property type="entry name" value="P-loop containing nucleoside triphosphate hydrolases"/>
    <property type="match status" value="1"/>
</dbReference>
<feature type="domain" description="DNA2/NAM7 helicase-like C-terminal" evidence="8">
    <location>
        <begin position="1357"/>
        <end position="1554"/>
    </location>
</feature>
<dbReference type="InterPro" id="IPR027417">
    <property type="entry name" value="P-loop_NTPase"/>
</dbReference>
<keyword evidence="5" id="KW-0067">ATP-binding</keyword>
<keyword evidence="4" id="KW-0347">Helicase</keyword>
<dbReference type="InterPro" id="IPR041679">
    <property type="entry name" value="DNA2/NAM7-like_C"/>
</dbReference>
<feature type="region of interest" description="Disordered" evidence="6">
    <location>
        <begin position="1775"/>
        <end position="1811"/>
    </location>
</feature>
<dbReference type="Proteomes" id="UP001230933">
    <property type="component" value="Chromosome"/>
</dbReference>
<dbReference type="RefSeq" id="WP_308370864.1">
    <property type="nucleotide sequence ID" value="NZ_CP124545.1"/>
</dbReference>
<dbReference type="InterPro" id="IPR041677">
    <property type="entry name" value="DNA2/NAM7_AAA_11"/>
</dbReference>
<dbReference type="InterPro" id="IPR047187">
    <property type="entry name" value="SF1_C_Upf1"/>
</dbReference>
<dbReference type="InterPro" id="IPR025103">
    <property type="entry name" value="DUF4011"/>
</dbReference>
<dbReference type="InterPro" id="IPR050534">
    <property type="entry name" value="Coronavir_polyprotein_1ab"/>
</dbReference>
<evidence type="ECO:0000256" key="2">
    <source>
        <dbReference type="ARBA" id="ARBA00022741"/>
    </source>
</evidence>
<dbReference type="Pfam" id="PF13087">
    <property type="entry name" value="AAA_12"/>
    <property type="match status" value="1"/>
</dbReference>
<dbReference type="PANTHER" id="PTHR43788:SF8">
    <property type="entry name" value="DNA-BINDING PROTEIN SMUBP-2"/>
    <property type="match status" value="1"/>
</dbReference>
<dbReference type="PANTHER" id="PTHR43788">
    <property type="entry name" value="DNA2/NAM7 HELICASE FAMILY MEMBER"/>
    <property type="match status" value="1"/>
</dbReference>
<dbReference type="Gene3D" id="3.40.50.300">
    <property type="entry name" value="P-loop containing nucleotide triphosphate hydrolases"/>
    <property type="match status" value="3"/>
</dbReference>
<evidence type="ECO:0000313" key="10">
    <source>
        <dbReference type="EMBL" id="WMN01772.1"/>
    </source>
</evidence>
<dbReference type="Gene3D" id="3.10.620.30">
    <property type="match status" value="1"/>
</dbReference>
<dbReference type="Pfam" id="PF13086">
    <property type="entry name" value="AAA_11"/>
    <property type="match status" value="2"/>
</dbReference>
<proteinExistence type="inferred from homology"/>
<evidence type="ECO:0000259" key="9">
    <source>
        <dbReference type="Pfam" id="PF18741"/>
    </source>
</evidence>
<dbReference type="GO" id="GO:0016787">
    <property type="term" value="F:hydrolase activity"/>
    <property type="evidence" value="ECO:0007669"/>
    <property type="project" value="UniProtKB-KW"/>
</dbReference>
<protein>
    <submittedName>
        <fullName evidence="10">DUF4011 domain-containing protein</fullName>
    </submittedName>
</protein>
<dbReference type="EMBL" id="CP124545">
    <property type="protein sequence ID" value="WMN01772.1"/>
    <property type="molecule type" value="Genomic_DNA"/>
</dbReference>
<comment type="similarity">
    <text evidence="1">Belongs to the DNA2/NAM7 helicase family.</text>
</comment>
<keyword evidence="2" id="KW-0547">Nucleotide-binding</keyword>
<evidence type="ECO:0000313" key="11">
    <source>
        <dbReference type="Proteomes" id="UP001230933"/>
    </source>
</evidence>
<name>A0AAX3ZZS5_RHOER</name>
<evidence type="ECO:0000256" key="3">
    <source>
        <dbReference type="ARBA" id="ARBA00022801"/>
    </source>
</evidence>
<feature type="domain" description="DNA2/NAM7 helicase helicase" evidence="7">
    <location>
        <begin position="1280"/>
        <end position="1333"/>
    </location>
</feature>
<sequence length="1969" mass="216238">MNLALVHNGVPLVRGLSITNNSDSPVVDIKATVQLHGAGQELSPTRTDIVDGSLAPGHEAFWDDYTAVVPTVPHLRELNESYPATIAVTVSRLWGDDIALNVPIRVLAHNEWFNAPEFFDSLAAFVQPNTRAVSNVLDAASELLGNLTGSTSLEGYQRGPQRAAEIAAATYEALRLRQIRYIDPPASFEGTGQKIRTTAQVLDERFGTCIDLAVTYAACLEAAGLRPVIWLVKGHAFAGFMQEEAHLSHSVILESNAIANLFDSGKVVAVEAAYYDSSPEGSFRNAVAHARRHFSQPDDLHGLVAIASARKDGVRPLPTFDEFASPISERTAAGTIQPDLSLPDNLLTKQNSVDTVFDATDTSPPRVQKWKRSLLDLSTRNRLLNLKESREVIDLHVPIGGLALLDDLVHADVPIELTPHDELSSIHELQGARQAQDIDDATVLDYLRDRKRIYAVVKHDIYTARLKHLQRTAHTMFEETGNANLYLTFGGLMHATSTGRPARAPLFLLPVKVTGGFGRSPFRIVVDTSGTSTPNYCLVEWLRLKHSVSIPSLETPPLDESGIDIDAALKGIRSAMIEHNLDFRIDETASLAICQFGTFGMWKDLDDHWEILEQSPIVRHLTHHAGESFRDSRRPDGTDIEAVPVKELEVPVPIPADGSQLRAVALAADGHSFVLEGPPGTGKSQTITNLIAHTLAQGKTVLFVAEKQAALDVVKKRLTKVGLAEFTLDLHGKSQSANAIRAQLKTAIDHSVHYNQRAWSAKLAELRAKHVPLDDYPSKIHTENGVEHTLWTAYDTVLSLGDGPTATIPAPYVASPKVSVRAVTNALQQFERAARSVTINRVNPWTIVGAIDPAASDDSFRSASAQMTSALALVQQIPPALRIIERMRTPAEIEILLPQARRQSNWMIADPTVVERMQGTQWTTSRTSLLSELTLLQQQCAPLTAVFMPNFIGSGSVDPLITAAEEVGKGLFGKKKRTEQFIRDVAPALLPGVAIDPDTALPLLRSISSARELTRQTVEHMRALLGPFAPPVWNPFNTDAAQQLQPAFDFIEASGDYIRAHPGMWRILVESGLVSQQNIDALAAVSQAWLTWQKLLGFSDAEFDRWRDESHWLSAWGRDSEAWRFSIDADAGASVRKWSTMSTFLEPLQTAELNVFAHELLTGAINSSDAEVAFIRGLAVASLNEHRRTQGLTNFNKALKDGETLDYARASAAQREEQIEALPAALLDRRLFKAGALSGEIGQLRRQLDAKRGGTTFRQLMTRYSDHILAATPCFFVSPTSLAQFVPPGSATFDVVVFDEASQVTVPQAIGALGRARSAVIVGDSQQMPPTAIGQVTASDGDDVTEDDEVIPEDLESILTESVESGVPRLWLSWHYRSQDESLIAFSNRKYYEGRLASLPSPGGDATAGVEWRRVPGHFNRETKQLHRTNIVEAEAIVAEIRQRLSNANLASQSIGVVTFNAQQQTLVLDLLEKTGDPLVLDQLRTDKEDGIFVKNLENVQGDERDVILFTTAFSKKQDDSKMPLNFGPLTRTGGEKRLNVAITRARRKVVIFTSFEPSDIDLSRTKSVGMAHLRGYLELAAQPDHSGNSFQPRAQNTSDQIQESICEALRQQGYEVEANYGLSDFVLDIVLRKPESECWQVAILLDGPAWAERPTVADRDLTPQLLESMMHWGASVRVWLPNWIDNPESVVQQIKEALTRSKRRMAERQAQIDAAALAQAEAIAAAALAELEVSISVDFSADNTRWLKSDEPDHPAEVSDEPILIGRMTAVDTPPASPVARDWDGRGTTYLEAPTTTLGPRGDLDRADSPSVQQTILSAVRETVDIEGPISMDRLARDVGRPFGLDRVSAGKRETIVRCIPAELIKKSGLGDFVWPKELNPIGWRGYRTTPAEITRSLMDIAPEEIVNAMMAVCGSKSDVDSLHRRTLAVFNQKRLTTPTRERLDACIHLGLQSGQLIKIGEHYRAGS</sequence>
<dbReference type="GO" id="GO:0005524">
    <property type="term" value="F:ATP binding"/>
    <property type="evidence" value="ECO:0007669"/>
    <property type="project" value="UniProtKB-KW"/>
</dbReference>
<dbReference type="InterPro" id="IPR049468">
    <property type="entry name" value="Restrct_endonuc-II-like_dom"/>
</dbReference>
<dbReference type="CDD" id="cd18808">
    <property type="entry name" value="SF1_C_Upf1"/>
    <property type="match status" value="1"/>
</dbReference>
<dbReference type="Pfam" id="PF13195">
    <property type="entry name" value="DUF4011"/>
    <property type="match status" value="1"/>
</dbReference>